<keyword evidence="1" id="KW-1133">Transmembrane helix</keyword>
<accession>A0A8B9XD21</accession>
<evidence type="ECO:0000313" key="4">
    <source>
        <dbReference type="Proteomes" id="UP000694520"/>
    </source>
</evidence>
<evidence type="ECO:0000256" key="2">
    <source>
        <dbReference type="SAM" id="SignalP"/>
    </source>
</evidence>
<dbReference type="Proteomes" id="UP000694520">
    <property type="component" value="Chromosome 14"/>
</dbReference>
<feature type="transmembrane region" description="Helical" evidence="1">
    <location>
        <begin position="35"/>
        <end position="56"/>
    </location>
</feature>
<name>A0A8B9XD21_BOSMU</name>
<feature type="signal peptide" evidence="2">
    <location>
        <begin position="1"/>
        <end position="25"/>
    </location>
</feature>
<dbReference type="AlphaFoldDB" id="A0A8B9XD21"/>
<keyword evidence="1" id="KW-0472">Membrane</keyword>
<dbReference type="Ensembl" id="ENSBGRT00000023860.1">
    <property type="protein sequence ID" value="ENSBGRP00000020635.1"/>
    <property type="gene ID" value="ENSBGRG00000013067.1"/>
</dbReference>
<dbReference type="GeneTree" id="ENSGT00910000148306"/>
<reference evidence="3" key="2">
    <citation type="submission" date="2025-08" db="UniProtKB">
        <authorList>
            <consortium name="Ensembl"/>
        </authorList>
    </citation>
    <scope>IDENTIFICATION</scope>
</reference>
<sequence length="72" mass="8188">MRIWCLECFLTLGAGFLALSSSVWSNEEGKENLHQKLVLCSKLSFVFLFVFVYLFWSVCARPAAAEISFAFN</sequence>
<protein>
    <submittedName>
        <fullName evidence="3">Uncharacterized protein</fullName>
    </submittedName>
</protein>
<keyword evidence="4" id="KW-1185">Reference proteome</keyword>
<keyword evidence="1" id="KW-0812">Transmembrane</keyword>
<reference evidence="3" key="3">
    <citation type="submission" date="2025-09" db="UniProtKB">
        <authorList>
            <consortium name="Ensembl"/>
        </authorList>
    </citation>
    <scope>IDENTIFICATION</scope>
</reference>
<evidence type="ECO:0000313" key="3">
    <source>
        <dbReference type="Ensembl" id="ENSBGRP00000020635.1"/>
    </source>
</evidence>
<feature type="chain" id="PRO_5034762081" evidence="2">
    <location>
        <begin position="26"/>
        <end position="72"/>
    </location>
</feature>
<evidence type="ECO:0000256" key="1">
    <source>
        <dbReference type="SAM" id="Phobius"/>
    </source>
</evidence>
<proteinExistence type="predicted"/>
<organism evidence="3 4">
    <name type="scientific">Bos mutus grunniens</name>
    <name type="common">Wild yak</name>
    <name type="synonym">Bos grunniens</name>
    <dbReference type="NCBI Taxonomy" id="30521"/>
    <lineage>
        <taxon>Eukaryota</taxon>
        <taxon>Metazoa</taxon>
        <taxon>Chordata</taxon>
        <taxon>Craniata</taxon>
        <taxon>Vertebrata</taxon>
        <taxon>Euteleostomi</taxon>
        <taxon>Mammalia</taxon>
        <taxon>Eutheria</taxon>
        <taxon>Laurasiatheria</taxon>
        <taxon>Artiodactyla</taxon>
        <taxon>Ruminantia</taxon>
        <taxon>Pecora</taxon>
        <taxon>Bovidae</taxon>
        <taxon>Bovinae</taxon>
        <taxon>Bos</taxon>
    </lineage>
</organism>
<keyword evidence="2" id="KW-0732">Signal</keyword>
<reference evidence="3" key="1">
    <citation type="submission" date="2019-05" db="EMBL/GenBank/DDBJ databases">
        <authorList>
            <person name="Zhang S."/>
            <person name="Liu J."/>
        </authorList>
    </citation>
    <scope>NUCLEOTIDE SEQUENCE [LARGE SCALE GENOMIC DNA]</scope>
</reference>